<dbReference type="GeneID" id="19117415"/>
<dbReference type="Proteomes" id="UP000011761">
    <property type="component" value="Unassembled WGS sequence"/>
</dbReference>
<dbReference type="RefSeq" id="XP_007673796.1">
    <property type="nucleotide sequence ID" value="XM_007675606.1"/>
</dbReference>
<feature type="active site" evidence="6">
    <location>
        <position position="308"/>
    </location>
</feature>
<dbReference type="Gene3D" id="1.50.10.10">
    <property type="match status" value="1"/>
</dbReference>
<dbReference type="UniPathway" id="UPA00378"/>
<protein>
    <recommendedName>
        <fullName evidence="9">alpha-1,2-Mannosidase</fullName>
        <ecNumber evidence="9">3.2.1.-</ecNumber>
    </recommendedName>
</protein>
<dbReference type="PRINTS" id="PR00747">
    <property type="entry name" value="GLYHDRLASE47"/>
</dbReference>
<dbReference type="EMBL" id="KB445552">
    <property type="protein sequence ID" value="EMC98902.1"/>
    <property type="molecule type" value="Genomic_DNA"/>
</dbReference>
<dbReference type="GO" id="GO:0005975">
    <property type="term" value="P:carbohydrate metabolic process"/>
    <property type="evidence" value="ECO:0007669"/>
    <property type="project" value="InterPro"/>
</dbReference>
<dbReference type="GO" id="GO:0036503">
    <property type="term" value="P:ERAD pathway"/>
    <property type="evidence" value="ECO:0007669"/>
    <property type="project" value="UniProtKB-ARBA"/>
</dbReference>
<evidence type="ECO:0000256" key="4">
    <source>
        <dbReference type="ARBA" id="ARBA00022801"/>
    </source>
</evidence>
<keyword evidence="7" id="KW-0106">Calcium</keyword>
<dbReference type="KEGG" id="bcom:BAUCODRAFT_84783"/>
<evidence type="ECO:0000256" key="8">
    <source>
        <dbReference type="PIRSR" id="PIRSR601382-3"/>
    </source>
</evidence>
<evidence type="ECO:0000256" key="6">
    <source>
        <dbReference type="PIRSR" id="PIRSR601382-1"/>
    </source>
</evidence>
<feature type="active site" description="Proton donor" evidence="6">
    <location>
        <position position="170"/>
    </location>
</feature>
<evidence type="ECO:0000256" key="3">
    <source>
        <dbReference type="ARBA" id="ARBA00007658"/>
    </source>
</evidence>
<feature type="binding site" evidence="7">
    <location>
        <position position="573"/>
    </location>
    <ligand>
        <name>Ca(2+)</name>
        <dbReference type="ChEBI" id="CHEBI:29108"/>
    </ligand>
</feature>
<evidence type="ECO:0000256" key="1">
    <source>
        <dbReference type="ARBA" id="ARBA00001913"/>
    </source>
</evidence>
<evidence type="ECO:0000313" key="11">
    <source>
        <dbReference type="Proteomes" id="UP000011761"/>
    </source>
</evidence>
<dbReference type="OMA" id="VWGTNEF"/>
<evidence type="ECO:0000256" key="9">
    <source>
        <dbReference type="RuleBase" id="RU361193"/>
    </source>
</evidence>
<dbReference type="GO" id="GO:0005783">
    <property type="term" value="C:endoplasmic reticulum"/>
    <property type="evidence" value="ECO:0007669"/>
    <property type="project" value="TreeGrafter"/>
</dbReference>
<keyword evidence="5 8" id="KW-1015">Disulfide bond</keyword>
<dbReference type="STRING" id="717646.M2LW59"/>
<dbReference type="PANTHER" id="PTHR11742">
    <property type="entry name" value="MANNOSYL-OLIGOSACCHARIDE ALPHA-1,2-MANNOSIDASE-RELATED"/>
    <property type="match status" value="1"/>
</dbReference>
<organism evidence="10 11">
    <name type="scientific">Baudoinia panamericana (strain UAMH 10762)</name>
    <name type="common">Angels' share fungus</name>
    <name type="synonym">Baudoinia compniacensis (strain UAMH 10762)</name>
    <dbReference type="NCBI Taxonomy" id="717646"/>
    <lineage>
        <taxon>Eukaryota</taxon>
        <taxon>Fungi</taxon>
        <taxon>Dikarya</taxon>
        <taxon>Ascomycota</taxon>
        <taxon>Pezizomycotina</taxon>
        <taxon>Dothideomycetes</taxon>
        <taxon>Dothideomycetidae</taxon>
        <taxon>Mycosphaerellales</taxon>
        <taxon>Teratosphaeriaceae</taxon>
        <taxon>Baudoinia</taxon>
    </lineage>
</organism>
<dbReference type="InterPro" id="IPR050749">
    <property type="entry name" value="Glycosyl_Hydrolase_47"/>
</dbReference>
<dbReference type="Pfam" id="PF01532">
    <property type="entry name" value="Glyco_hydro_47"/>
    <property type="match status" value="1"/>
</dbReference>
<feature type="active site" evidence="6">
    <location>
        <position position="484"/>
    </location>
</feature>
<comment type="similarity">
    <text evidence="3 9">Belongs to the glycosyl hydrolase 47 family.</text>
</comment>
<evidence type="ECO:0000256" key="2">
    <source>
        <dbReference type="ARBA" id="ARBA00004922"/>
    </source>
</evidence>
<reference evidence="10 11" key="1">
    <citation type="journal article" date="2012" name="PLoS Pathog.">
        <title>Diverse lifestyles and strategies of plant pathogenesis encoded in the genomes of eighteen Dothideomycetes fungi.</title>
        <authorList>
            <person name="Ohm R.A."/>
            <person name="Feau N."/>
            <person name="Henrissat B."/>
            <person name="Schoch C.L."/>
            <person name="Horwitz B.A."/>
            <person name="Barry K.W."/>
            <person name="Condon B.J."/>
            <person name="Copeland A.C."/>
            <person name="Dhillon B."/>
            <person name="Glaser F."/>
            <person name="Hesse C.N."/>
            <person name="Kosti I."/>
            <person name="LaButti K."/>
            <person name="Lindquist E.A."/>
            <person name="Lucas S."/>
            <person name="Salamov A.A."/>
            <person name="Bradshaw R.E."/>
            <person name="Ciuffetti L."/>
            <person name="Hamelin R.C."/>
            <person name="Kema G.H.J."/>
            <person name="Lawrence C."/>
            <person name="Scott J.A."/>
            <person name="Spatafora J.W."/>
            <person name="Turgeon B.G."/>
            <person name="de Wit P.J.G.M."/>
            <person name="Zhong S."/>
            <person name="Goodwin S.B."/>
            <person name="Grigoriev I.V."/>
        </authorList>
    </citation>
    <scope>NUCLEOTIDE SEQUENCE [LARGE SCALE GENOMIC DNA]</scope>
    <source>
        <strain evidence="10 11">UAMH 10762</strain>
    </source>
</reference>
<sequence>MLPILRRWAFYAVFTSISLFLLLRFIYATAQADGGPAISRLRWQDVPVHYPVANMTALPSGPCVGIPKLQTHYVFRSAKERVVQQERLAAVKEAFVHSWHGYKRNAWSQDEVAPVSGRIHNNFGGWGATLIDSLDSLWILGLKEEFADALTQLHKVDFGTTAADELNVFETTIRYLGGLIAAYDVSEHRYHILLDKAVQVGEMLYKAFDTPNHMPITRWNWRSGAQGGAQEAASFSLLAEVGSFSLEFTRLSQLTGDSKWYDIVARITDAFEAQQNHTKIPGLFPSQLDTQHMDFTRDITFTFGGQADSVYEYFSKQHLLLGGRNEQYRTLYSTALASAKQHLFFRPLNPNNLDLLLSGTLKRFSAGRITLVTEAEHLSCFAGGMVALAAKAFREEQNIETARQLVGGCLWAYESMPSGIMPEVIRVAPCQVTEDDDCTWSEERWFDAVAADSTAQSPQQTINDKGLAPGFLDVPDPRYLLRPEAIESLFVLYRITGDEALRDKAWVMFQAISNATRTDIAYASIEDVRASKWSDVRWIDSMESFWLGETLKYFYLMFSDPDVISLDEYVLTTEAHPLLRPA</sequence>
<gene>
    <name evidence="10" type="ORF">BAUCODRAFT_84783</name>
</gene>
<dbReference type="OrthoDB" id="8118055at2759"/>
<evidence type="ECO:0000313" key="10">
    <source>
        <dbReference type="EMBL" id="EMC98902.1"/>
    </source>
</evidence>
<dbReference type="PANTHER" id="PTHR11742:SF49">
    <property type="entry name" value="ALPHA-1,2-MANNOSIDASE"/>
    <property type="match status" value="1"/>
</dbReference>
<dbReference type="eggNOG" id="KOG2431">
    <property type="taxonomic scope" value="Eukaryota"/>
</dbReference>
<name>M2LW59_BAUPA</name>
<dbReference type="FunFam" id="1.50.10.10:FF:000037">
    <property type="entry name" value="alpha-1,2-Mannosidase"/>
    <property type="match status" value="1"/>
</dbReference>
<comment type="cofactor">
    <cofactor evidence="1 7">
        <name>Ca(2+)</name>
        <dbReference type="ChEBI" id="CHEBI:29108"/>
    </cofactor>
</comment>
<keyword evidence="9" id="KW-0326">Glycosidase</keyword>
<feature type="active site" description="Proton donor" evidence="6">
    <location>
        <position position="423"/>
    </location>
</feature>
<proteinExistence type="inferred from homology"/>
<accession>M2LW59</accession>
<evidence type="ECO:0000256" key="5">
    <source>
        <dbReference type="ARBA" id="ARBA00023157"/>
    </source>
</evidence>
<dbReference type="HOGENOM" id="CLU_003818_0_0_1"/>
<dbReference type="InterPro" id="IPR036026">
    <property type="entry name" value="Seven-hairpin_glycosidases"/>
</dbReference>
<keyword evidence="11" id="KW-1185">Reference proteome</keyword>
<dbReference type="SUPFAM" id="SSF48225">
    <property type="entry name" value="Seven-hairpin glycosidases"/>
    <property type="match status" value="1"/>
</dbReference>
<dbReference type="GO" id="GO:0016020">
    <property type="term" value="C:membrane"/>
    <property type="evidence" value="ECO:0007669"/>
    <property type="project" value="InterPro"/>
</dbReference>
<dbReference type="InterPro" id="IPR001382">
    <property type="entry name" value="Glyco_hydro_47"/>
</dbReference>
<dbReference type="EC" id="3.2.1.-" evidence="9"/>
<dbReference type="GO" id="GO:0005509">
    <property type="term" value="F:calcium ion binding"/>
    <property type="evidence" value="ECO:0007669"/>
    <property type="project" value="InterPro"/>
</dbReference>
<dbReference type="GO" id="GO:0004571">
    <property type="term" value="F:mannosyl-oligosaccharide 1,2-alpha-mannosidase activity"/>
    <property type="evidence" value="ECO:0007669"/>
    <property type="project" value="InterPro"/>
</dbReference>
<evidence type="ECO:0000256" key="7">
    <source>
        <dbReference type="PIRSR" id="PIRSR601382-2"/>
    </source>
</evidence>
<keyword evidence="7" id="KW-0479">Metal-binding</keyword>
<dbReference type="AlphaFoldDB" id="M2LW59"/>
<comment type="pathway">
    <text evidence="2">Protein modification; protein glycosylation.</text>
</comment>
<feature type="disulfide bond" evidence="8">
    <location>
        <begin position="380"/>
        <end position="409"/>
    </location>
</feature>
<dbReference type="InterPro" id="IPR012341">
    <property type="entry name" value="6hp_glycosidase-like_sf"/>
</dbReference>
<keyword evidence="4 9" id="KW-0378">Hydrolase</keyword>